<dbReference type="EMBL" id="MKCT01000042">
    <property type="protein sequence ID" value="OHX19189.1"/>
    <property type="molecule type" value="Genomic_DNA"/>
</dbReference>
<gene>
    <name evidence="1" type="ORF">BI344_18940</name>
</gene>
<name>A0ABX3CA80_9NEIS</name>
<accession>A0ABX3CA80</accession>
<sequence>MIDNLNNHISGRSQSIAIVGQMEIAVRYCGRSRNAIQIDGFVQSHIAGLADIDMENFRRIDLWAINTLAFMSHRTNFEYSK</sequence>
<keyword evidence="2" id="KW-1185">Reference proteome</keyword>
<organism evidence="1 2">
    <name type="scientific">Chromobacterium sphagni</name>
    <dbReference type="NCBI Taxonomy" id="1903179"/>
    <lineage>
        <taxon>Bacteria</taxon>
        <taxon>Pseudomonadati</taxon>
        <taxon>Pseudomonadota</taxon>
        <taxon>Betaproteobacteria</taxon>
        <taxon>Neisseriales</taxon>
        <taxon>Chromobacteriaceae</taxon>
        <taxon>Chromobacterium</taxon>
    </lineage>
</organism>
<evidence type="ECO:0000313" key="1">
    <source>
        <dbReference type="EMBL" id="OHX19189.1"/>
    </source>
</evidence>
<evidence type="ECO:0000313" key="2">
    <source>
        <dbReference type="Proteomes" id="UP000180280"/>
    </source>
</evidence>
<proteinExistence type="predicted"/>
<reference evidence="1 2" key="1">
    <citation type="submission" date="2016-09" db="EMBL/GenBank/DDBJ databases">
        <title>Chromobacterium muskegensis sp. nov., an insecticidal bacterium isolated from Sphagnum bogs.</title>
        <authorList>
            <person name="Sparks M.E."/>
            <person name="Blackburn M.B."/>
            <person name="Gundersen-Rindal D.E."/>
            <person name="Mitchell A."/>
            <person name="Farrar R."/>
            <person name="Kuhar D."/>
        </authorList>
    </citation>
    <scope>NUCLEOTIDE SEQUENCE [LARGE SCALE GENOMIC DNA]</scope>
    <source>
        <strain evidence="1 2">14B-1</strain>
    </source>
</reference>
<protein>
    <submittedName>
        <fullName evidence="1">Uncharacterized protein</fullName>
    </submittedName>
</protein>
<dbReference type="Proteomes" id="UP000180280">
    <property type="component" value="Unassembled WGS sequence"/>
</dbReference>
<comment type="caution">
    <text evidence="1">The sequence shown here is derived from an EMBL/GenBank/DDBJ whole genome shotgun (WGS) entry which is preliminary data.</text>
</comment>